<dbReference type="SMART" id="SM01197">
    <property type="entry name" value="FANCL_C"/>
    <property type="match status" value="1"/>
</dbReference>
<dbReference type="Gene3D" id="3.10.110.20">
    <property type="entry name" value="RWD domain-like"/>
    <property type="match status" value="1"/>
</dbReference>
<evidence type="ECO:0000256" key="5">
    <source>
        <dbReference type="ARBA" id="ARBA00022884"/>
    </source>
</evidence>
<proteinExistence type="inferred from homology"/>
<dbReference type="InterPro" id="IPR050180">
    <property type="entry name" value="RNR_Ribonuclease"/>
</dbReference>
<dbReference type="AlphaFoldDB" id="A0A8J2QEM4"/>
<dbReference type="Pfam" id="PF18891">
    <property type="entry name" value="FANCL_d3"/>
    <property type="match status" value="1"/>
</dbReference>
<keyword evidence="10" id="KW-1185">Reference proteome</keyword>
<dbReference type="Pfam" id="PF17216">
    <property type="entry name" value="Rrp44_CSD1"/>
    <property type="match status" value="1"/>
</dbReference>
<dbReference type="Gene3D" id="2.40.50.140">
    <property type="entry name" value="Nucleic acid-binding proteins"/>
    <property type="match status" value="1"/>
</dbReference>
<evidence type="ECO:0000256" key="3">
    <source>
        <dbReference type="ARBA" id="ARBA00022801"/>
    </source>
</evidence>
<evidence type="ECO:0000259" key="8">
    <source>
        <dbReference type="SMART" id="SM00955"/>
    </source>
</evidence>
<dbReference type="OrthoDB" id="372421at2759"/>
<feature type="domain" description="RNB" evidence="8">
    <location>
        <begin position="475"/>
        <end position="821"/>
    </location>
</feature>
<protein>
    <submittedName>
        <fullName evidence="9">(African queen) hypothetical protein</fullName>
    </submittedName>
</protein>
<dbReference type="PANTHER" id="PTHR23355">
    <property type="entry name" value="RIBONUCLEASE"/>
    <property type="match status" value="1"/>
</dbReference>
<dbReference type="Gene3D" id="2.40.50.690">
    <property type="match status" value="1"/>
</dbReference>
<dbReference type="Gene3D" id="3.30.40.10">
    <property type="entry name" value="Zinc/RING finger domain, C3HC4 (zinc finger)"/>
    <property type="match status" value="1"/>
</dbReference>
<evidence type="ECO:0000256" key="6">
    <source>
        <dbReference type="RuleBase" id="RU003901"/>
    </source>
</evidence>
<keyword evidence="2" id="KW-0540">Nuclease</keyword>
<dbReference type="InterPro" id="IPR041505">
    <property type="entry name" value="Dis3_CSD2"/>
</dbReference>
<evidence type="ECO:0000313" key="10">
    <source>
        <dbReference type="Proteomes" id="UP000789524"/>
    </source>
</evidence>
<dbReference type="InterPro" id="IPR044037">
    <property type="entry name" value="FANCL_d3"/>
</dbReference>
<gene>
    <name evidence="9" type="ORF">DCHRY22_LOCUS2736</name>
</gene>
<feature type="region of interest" description="Disordered" evidence="7">
    <location>
        <begin position="227"/>
        <end position="250"/>
    </location>
</feature>
<dbReference type="GO" id="GO:0000932">
    <property type="term" value="C:P-body"/>
    <property type="evidence" value="ECO:0007669"/>
    <property type="project" value="TreeGrafter"/>
</dbReference>
<dbReference type="InterPro" id="IPR013083">
    <property type="entry name" value="Znf_RING/FYVE/PHD"/>
</dbReference>
<dbReference type="InterPro" id="IPR022966">
    <property type="entry name" value="RNase_II/R_CS"/>
</dbReference>
<accession>A0A8J2QEM4</accession>
<evidence type="ECO:0000256" key="4">
    <source>
        <dbReference type="ARBA" id="ARBA00022839"/>
    </source>
</evidence>
<keyword evidence="3" id="KW-0378">Hydrolase</keyword>
<evidence type="ECO:0000256" key="2">
    <source>
        <dbReference type="ARBA" id="ARBA00022722"/>
    </source>
</evidence>
<feature type="compositionally biased region" description="Low complexity" evidence="7">
    <location>
        <begin position="17"/>
        <end position="27"/>
    </location>
</feature>
<dbReference type="PROSITE" id="PS01175">
    <property type="entry name" value="RIBONUCLEASE_II"/>
    <property type="match status" value="1"/>
</dbReference>
<dbReference type="Gene3D" id="2.40.50.700">
    <property type="match status" value="1"/>
</dbReference>
<feature type="compositionally biased region" description="Polar residues" evidence="7">
    <location>
        <begin position="1"/>
        <end position="10"/>
    </location>
</feature>
<reference evidence="9" key="1">
    <citation type="submission" date="2021-09" db="EMBL/GenBank/DDBJ databases">
        <authorList>
            <person name="Martin H S."/>
        </authorList>
    </citation>
    <scope>NUCLEOTIDE SEQUENCE</scope>
</reference>
<dbReference type="Pfam" id="PF00773">
    <property type="entry name" value="RNB"/>
    <property type="match status" value="1"/>
</dbReference>
<dbReference type="InterPro" id="IPR001900">
    <property type="entry name" value="RNase_II/R"/>
</dbReference>
<dbReference type="InterPro" id="IPR026850">
    <property type="entry name" value="FANCL_C"/>
</dbReference>
<keyword evidence="4" id="KW-0269">Exonuclease</keyword>
<evidence type="ECO:0000256" key="1">
    <source>
        <dbReference type="ARBA" id="ARBA00005785"/>
    </source>
</evidence>
<sequence length="1176" mass="134363">MSKFVTNPKIQNKDESSTSQSTTLQESHCNKAPQDEAAPSTSRCNLDQTVVDGISEQCEKICINDDRVQNVCQNSSGNSVKKKNAKKKEKLKDLHIQMPSVNAYSPPTVQTAPPAYSHNGGNSVHEYFNKHVTQLYANTSARYLENLIHHPQYHLMHSMRLREMFQFQNSQFFGSVPNTPSRPNNLGHYLHNAMQHPLLSKEYLNHVHTNQKQNAFHRALEKAGTNTYNKKELNNSPKQNKQQKKDQNGADRIFDSYLSKEDVMEGLKNNSLIEGVLKINPKQFQNSYVSSMDRNEQDILIEGVKNRNRALEGDIVVVQVIESDDEDSEKINNSDSSSKQKKGRVVFIKEKIHTRKCIGYLKLMPDKSRQRALFVPRDYRIPRLNIPFTSWPDNFYQESKSYENTLFLASIFDWFDVRFALGKLICNIGQSGDMQTETKAILAQNDLDITPFGEDVRHLYPRLDFTIPEEEIKSREDCRHLCIFSIDPSNTRDIDDAVSCRKLANGNYEIGVHISDVSYFLHEGTLLDEKVSEKATTIYMVERAYHMLPDELCMLCSLFPGVDKLAFSVFWEITDDGAVMNHRFSRTVIHSCCQLSYDHAQAVLDGKEDAEKSFPEIYNGFTYKDISETIKILGKLSAIFRRRRFDNGALRIDQPKIAFHLSAANGMPDSFWIYESKESHQLIEEFMLLANMTVAKRIHDDHPKLAFLRCHPAPSTYLLKQLENSLKPLGIDIDISSAGNLHRSLTDYLDQNSLDKGKAMVLNMLCTKPMTRAKYFCAAACGDDDFHHYALNVPLYTHFTSPIRRYADIMVHRLLSASLNYTKVPTWEVDKVRMVAANCNKQKYNAKRAGEMSTELYTLKYIEINSPVTTEAVVVDVKEKYIDVIITAMGLNRRIFFNNDFPGEFLCVKNEAGVRLSKMELTWNETDSLPSVKQVIEVFSLLQVELYKGDDMLKVETKLLAVVAVNLPHSHLQDREYSSIAEVASAFQDYVNSLAEYFRELENIDLMCKVRDPVKPTFKDDYRKILVDNKTWLHIEVSCDGRPRNVHIVGNSEIGQDKVKDFLLNWDHDKNIVENIHSLFGDVTKIADSWDIEVLEGKEEEESPSCCICFCVELPDCPGVPQPICQNSKCEAYYHRSCLYQWLVACEGGRIPAFGVASGSCPSCFQHTTCNEKDNY</sequence>
<dbReference type="SMART" id="SM00955">
    <property type="entry name" value="RNB"/>
    <property type="match status" value="1"/>
</dbReference>
<keyword evidence="5" id="KW-0694">RNA-binding</keyword>
<dbReference type="GO" id="GO:0003723">
    <property type="term" value="F:RNA binding"/>
    <property type="evidence" value="ECO:0007669"/>
    <property type="project" value="UniProtKB-KW"/>
</dbReference>
<dbReference type="SUPFAM" id="SSF50249">
    <property type="entry name" value="Nucleic acid-binding proteins"/>
    <property type="match status" value="2"/>
</dbReference>
<dbReference type="Proteomes" id="UP000789524">
    <property type="component" value="Unassembled WGS sequence"/>
</dbReference>
<evidence type="ECO:0000256" key="7">
    <source>
        <dbReference type="SAM" id="MobiDB-lite"/>
    </source>
</evidence>
<dbReference type="EMBL" id="CAKASE010000046">
    <property type="protein sequence ID" value="CAG9561187.1"/>
    <property type="molecule type" value="Genomic_DNA"/>
</dbReference>
<dbReference type="Pfam" id="PF17849">
    <property type="entry name" value="OB_Dis3"/>
    <property type="match status" value="1"/>
</dbReference>
<dbReference type="Pfam" id="PF17877">
    <property type="entry name" value="Dis3l2_C_term"/>
    <property type="match status" value="1"/>
</dbReference>
<comment type="similarity">
    <text evidence="1 6">Belongs to the RNR ribonuclease family.</text>
</comment>
<dbReference type="PANTHER" id="PTHR23355:SF9">
    <property type="entry name" value="DIS3-LIKE EXONUCLEASE 2"/>
    <property type="match status" value="1"/>
</dbReference>
<dbReference type="InterPro" id="IPR033771">
    <property type="entry name" value="Rrp44_CSD1"/>
</dbReference>
<dbReference type="GO" id="GO:0010587">
    <property type="term" value="P:miRNA catabolic process"/>
    <property type="evidence" value="ECO:0007669"/>
    <property type="project" value="TreeGrafter"/>
</dbReference>
<comment type="caution">
    <text evidence="9">The sequence shown here is derived from an EMBL/GenBank/DDBJ whole genome shotgun (WGS) entry which is preliminary data.</text>
</comment>
<dbReference type="InterPro" id="IPR041093">
    <property type="entry name" value="Dis3l2-like_C"/>
</dbReference>
<dbReference type="InterPro" id="IPR012340">
    <property type="entry name" value="NA-bd_OB-fold"/>
</dbReference>
<dbReference type="GO" id="GO:0000175">
    <property type="term" value="F:3'-5'-RNA exonuclease activity"/>
    <property type="evidence" value="ECO:0007669"/>
    <property type="project" value="TreeGrafter"/>
</dbReference>
<name>A0A8J2QEM4_9NEOP</name>
<dbReference type="GO" id="GO:0006402">
    <property type="term" value="P:mRNA catabolic process"/>
    <property type="evidence" value="ECO:0007669"/>
    <property type="project" value="TreeGrafter"/>
</dbReference>
<dbReference type="InterPro" id="IPR043003">
    <property type="entry name" value="FANCL_d3_sf"/>
</dbReference>
<evidence type="ECO:0000313" key="9">
    <source>
        <dbReference type="EMBL" id="CAG9561187.1"/>
    </source>
</evidence>
<dbReference type="Pfam" id="PF11793">
    <property type="entry name" value="FANCL_C"/>
    <property type="match status" value="1"/>
</dbReference>
<organism evidence="9 10">
    <name type="scientific">Danaus chrysippus</name>
    <name type="common">African queen</name>
    <dbReference type="NCBI Taxonomy" id="151541"/>
    <lineage>
        <taxon>Eukaryota</taxon>
        <taxon>Metazoa</taxon>
        <taxon>Ecdysozoa</taxon>
        <taxon>Arthropoda</taxon>
        <taxon>Hexapoda</taxon>
        <taxon>Insecta</taxon>
        <taxon>Pterygota</taxon>
        <taxon>Neoptera</taxon>
        <taxon>Endopterygota</taxon>
        <taxon>Lepidoptera</taxon>
        <taxon>Glossata</taxon>
        <taxon>Ditrysia</taxon>
        <taxon>Papilionoidea</taxon>
        <taxon>Nymphalidae</taxon>
        <taxon>Danainae</taxon>
        <taxon>Danaini</taxon>
        <taxon>Danaina</taxon>
        <taxon>Danaus</taxon>
        <taxon>Anosia</taxon>
    </lineage>
</organism>
<feature type="region of interest" description="Disordered" evidence="7">
    <location>
        <begin position="1"/>
        <end position="43"/>
    </location>
</feature>